<evidence type="ECO:0000313" key="2">
    <source>
        <dbReference type="Proteomes" id="UP000626244"/>
    </source>
</evidence>
<dbReference type="AlphaFoldDB" id="A0A8J3F3B6"/>
<evidence type="ECO:0008006" key="3">
    <source>
        <dbReference type="Google" id="ProtNLM"/>
    </source>
</evidence>
<accession>A0A8J3F3B6</accession>
<reference evidence="2" key="1">
    <citation type="journal article" date="2019" name="Int. J. Syst. Evol. Microbiol.">
        <title>The Global Catalogue of Microorganisms (GCM) 10K type strain sequencing project: providing services to taxonomists for standard genome sequencing and annotation.</title>
        <authorList>
            <consortium name="The Broad Institute Genomics Platform"/>
            <consortium name="The Broad Institute Genome Sequencing Center for Infectious Disease"/>
            <person name="Wu L."/>
            <person name="Ma J."/>
        </authorList>
    </citation>
    <scope>NUCLEOTIDE SEQUENCE [LARGE SCALE GENOMIC DNA]</scope>
    <source>
        <strain evidence="2">CGMCC 1.14993</strain>
    </source>
</reference>
<name>A0A8J3F3B6_9BACI</name>
<dbReference type="SUPFAM" id="SSF52309">
    <property type="entry name" value="N-(deoxy)ribosyltransferase-like"/>
    <property type="match status" value="1"/>
</dbReference>
<organism evidence="1 2">
    <name type="scientific">Gottfriedia solisilvae</name>
    <dbReference type="NCBI Taxonomy" id="1516104"/>
    <lineage>
        <taxon>Bacteria</taxon>
        <taxon>Bacillati</taxon>
        <taxon>Bacillota</taxon>
        <taxon>Bacilli</taxon>
        <taxon>Bacillales</taxon>
        <taxon>Bacillaceae</taxon>
        <taxon>Gottfriedia</taxon>
    </lineage>
</organism>
<proteinExistence type="predicted"/>
<keyword evidence="2" id="KW-1185">Reference proteome</keyword>
<gene>
    <name evidence="1" type="ORF">GCM10007380_27990</name>
</gene>
<dbReference type="OrthoDB" id="2059845at2"/>
<dbReference type="RefSeq" id="WP_087999758.1">
    <property type="nucleotide sequence ID" value="NZ_BMHB01000001.1"/>
</dbReference>
<dbReference type="Proteomes" id="UP000626244">
    <property type="component" value="Unassembled WGS sequence"/>
</dbReference>
<sequence>MKFYIASSLSNKEQVRYLASRLEEKGFLHTYDWTKNENVNTLEKLAAIGEAEKAAVMDANFFILVLPGGFGSHTELGMAIGSGKRIYIYSASNEPFNPEKTTTFYHIDGISKFVGDFDQFVGHIIKMELAYNA</sequence>
<dbReference type="Gene3D" id="3.40.50.450">
    <property type="match status" value="1"/>
</dbReference>
<dbReference type="EMBL" id="BMHB01000001">
    <property type="protein sequence ID" value="GGI15441.1"/>
    <property type="molecule type" value="Genomic_DNA"/>
</dbReference>
<protein>
    <recommendedName>
        <fullName evidence="3">Group-specific protein</fullName>
    </recommendedName>
</protein>
<comment type="caution">
    <text evidence="1">The sequence shown here is derived from an EMBL/GenBank/DDBJ whole genome shotgun (WGS) entry which is preliminary data.</text>
</comment>
<evidence type="ECO:0000313" key="1">
    <source>
        <dbReference type="EMBL" id="GGI15441.1"/>
    </source>
</evidence>